<evidence type="ECO:0000313" key="1">
    <source>
        <dbReference type="EMBL" id="QJA94453.1"/>
    </source>
</evidence>
<name>A0A6M3LJ01_9ZZZZ</name>
<dbReference type="GO" id="GO:0008270">
    <property type="term" value="F:zinc ion binding"/>
    <property type="evidence" value="ECO:0007669"/>
    <property type="project" value="InterPro"/>
</dbReference>
<gene>
    <name evidence="1" type="ORF">MM415B03856_0002</name>
</gene>
<dbReference type="Pfam" id="PF05443">
    <property type="entry name" value="ROS_MUCR"/>
    <property type="match status" value="1"/>
</dbReference>
<dbReference type="InterPro" id="IPR041920">
    <property type="entry name" value="ROS/MUCR_sf"/>
</dbReference>
<organism evidence="1">
    <name type="scientific">viral metagenome</name>
    <dbReference type="NCBI Taxonomy" id="1070528"/>
    <lineage>
        <taxon>unclassified sequences</taxon>
        <taxon>metagenomes</taxon>
        <taxon>organismal metagenomes</taxon>
    </lineage>
</organism>
<dbReference type="EMBL" id="MT143233">
    <property type="protein sequence ID" value="QJA94453.1"/>
    <property type="molecule type" value="Genomic_DNA"/>
</dbReference>
<dbReference type="GO" id="GO:0006355">
    <property type="term" value="P:regulation of DNA-templated transcription"/>
    <property type="evidence" value="ECO:0007669"/>
    <property type="project" value="InterPro"/>
</dbReference>
<accession>A0A6M3LJ01</accession>
<protein>
    <submittedName>
        <fullName evidence="1">Putative ROS/MUCR transcriptional regulator protein</fullName>
    </submittedName>
</protein>
<sequence>MKIEIRTNCKVCNKKLGYRQRTYCSTKCRNSTHYNKYKKRINKWQREKRQKELIKGGKELVQCLICGKWYVQVGSHIVQTHGITARKYREYFKLEVKKGTVPSWFRKLKGDIALKNGTYKNLKAGKKFWFKKGSKTAGRYERSPITMKKIKVLYKFTKIYEKKKI</sequence>
<dbReference type="AlphaFoldDB" id="A0A6M3LJ01"/>
<dbReference type="InterPro" id="IPR008807">
    <property type="entry name" value="ROS_MUCR"/>
</dbReference>
<dbReference type="Gene3D" id="1.10.10.1550">
    <property type="entry name" value="ROS/MUCR transcriptional regulator protein"/>
    <property type="match status" value="1"/>
</dbReference>
<reference evidence="1" key="1">
    <citation type="submission" date="2020-03" db="EMBL/GenBank/DDBJ databases">
        <title>The deep terrestrial virosphere.</title>
        <authorList>
            <person name="Holmfeldt K."/>
            <person name="Nilsson E."/>
            <person name="Simone D."/>
            <person name="Lopez-Fernandez M."/>
            <person name="Wu X."/>
            <person name="de Brujin I."/>
            <person name="Lundin D."/>
            <person name="Andersson A."/>
            <person name="Bertilsson S."/>
            <person name="Dopson M."/>
        </authorList>
    </citation>
    <scope>NUCLEOTIDE SEQUENCE</scope>
    <source>
        <strain evidence="1">MM415B03856</strain>
    </source>
</reference>
<dbReference type="GO" id="GO:0003677">
    <property type="term" value="F:DNA binding"/>
    <property type="evidence" value="ECO:0007669"/>
    <property type="project" value="InterPro"/>
</dbReference>
<proteinExistence type="predicted"/>